<evidence type="ECO:0000313" key="2">
    <source>
        <dbReference type="Proteomes" id="UP000188604"/>
    </source>
</evidence>
<dbReference type="EMBL" id="CP014691">
    <property type="protein sequence ID" value="AQS87997.1"/>
    <property type="molecule type" value="Genomic_DNA"/>
</dbReference>
<sequence>MNMPQFTRFAAAGLPLVLGTLLAAAAPAPAPATPQQLVDRIVQEPWRFEGYSQSHVGLGQTIVRDGRKPSRVLVGMHPEGARLSGEVVALDAENRPLAAAPFTGSIDEAADPARRPAACTLHVALPVALDMQGTCGRDLLAGHYRTEDRTLPAILVTVGLMSPPVTDGEYWLAPWR</sequence>
<gene>
    <name evidence="1" type="ORF">A0U93_08625</name>
</gene>
<reference evidence="1 2" key="1">
    <citation type="submission" date="2016-03" db="EMBL/GenBank/DDBJ databases">
        <title>Acetic acid bacteria sequencing.</title>
        <authorList>
            <person name="Brandt J."/>
            <person name="Jakob F."/>
            <person name="Vogel R.F."/>
        </authorList>
    </citation>
    <scope>NUCLEOTIDE SEQUENCE [LARGE SCALE GENOMIC DNA]</scope>
    <source>
        <strain evidence="1 2">NBRC 101099</strain>
    </source>
</reference>
<evidence type="ECO:0000313" key="1">
    <source>
        <dbReference type="EMBL" id="AQS87997.1"/>
    </source>
</evidence>
<organism evidence="1 2">
    <name type="scientific">Neoasaia chiangmaiensis</name>
    <dbReference type="NCBI Taxonomy" id="320497"/>
    <lineage>
        <taxon>Bacteria</taxon>
        <taxon>Pseudomonadati</taxon>
        <taxon>Pseudomonadota</taxon>
        <taxon>Alphaproteobacteria</taxon>
        <taxon>Acetobacterales</taxon>
        <taxon>Acetobacteraceae</taxon>
        <taxon>Neoasaia</taxon>
    </lineage>
</organism>
<keyword evidence="2" id="KW-1185">Reference proteome</keyword>
<accession>A0A1U9KQE3</accession>
<dbReference type="AlphaFoldDB" id="A0A1U9KQE3"/>
<protein>
    <submittedName>
        <fullName evidence="1">Uncharacterized protein</fullName>
    </submittedName>
</protein>
<name>A0A1U9KQE3_9PROT</name>
<dbReference type="Proteomes" id="UP000188604">
    <property type="component" value="Chromosome"/>
</dbReference>
<proteinExistence type="predicted"/>
<dbReference type="STRING" id="320497.A0U93_08625"/>
<dbReference type="KEGG" id="nch:A0U93_08625"/>